<keyword evidence="1" id="KW-0472">Membrane</keyword>
<keyword evidence="3" id="KW-1185">Reference proteome</keyword>
<sequence>MDKFWFVISMVGVVLMGGSAMRYFYLGAFLQIVGGILILLGVWSIRPFLILRYGKQFYEVDEKHETSIRRLLPKVFRLALIGVLLFIVGGIVKVV</sequence>
<accession>A6TP43</accession>
<dbReference type="AlphaFoldDB" id="A6TP43"/>
<gene>
    <name evidence="2" type="ordered locus">Amet_1790</name>
</gene>
<dbReference type="RefSeq" id="WP_012062996.1">
    <property type="nucleotide sequence ID" value="NC_009633.1"/>
</dbReference>
<name>A6TP43_ALKMQ</name>
<keyword evidence="1" id="KW-0812">Transmembrane</keyword>
<organism evidence="2 3">
    <name type="scientific">Alkaliphilus metalliredigens (strain QYMF)</name>
    <dbReference type="NCBI Taxonomy" id="293826"/>
    <lineage>
        <taxon>Bacteria</taxon>
        <taxon>Bacillati</taxon>
        <taxon>Bacillota</taxon>
        <taxon>Clostridia</taxon>
        <taxon>Peptostreptococcales</taxon>
        <taxon>Natronincolaceae</taxon>
        <taxon>Alkaliphilus</taxon>
    </lineage>
</organism>
<proteinExistence type="predicted"/>
<feature type="transmembrane region" description="Helical" evidence="1">
    <location>
        <begin position="5"/>
        <end position="26"/>
    </location>
</feature>
<evidence type="ECO:0000313" key="2">
    <source>
        <dbReference type="EMBL" id="ABR47961.1"/>
    </source>
</evidence>
<dbReference type="EMBL" id="CP000724">
    <property type="protein sequence ID" value="ABR47961.1"/>
    <property type="molecule type" value="Genomic_DNA"/>
</dbReference>
<dbReference type="KEGG" id="amt:Amet_1790"/>
<evidence type="ECO:0000313" key="3">
    <source>
        <dbReference type="Proteomes" id="UP000001572"/>
    </source>
</evidence>
<feature type="transmembrane region" description="Helical" evidence="1">
    <location>
        <begin position="75"/>
        <end position="92"/>
    </location>
</feature>
<reference evidence="3" key="1">
    <citation type="journal article" date="2016" name="Genome Announc.">
        <title>Complete genome sequence of Alkaliphilus metalliredigens strain QYMF, an alkaliphilic and metal-reducing bacterium isolated from borax-contaminated leachate ponds.</title>
        <authorList>
            <person name="Hwang C."/>
            <person name="Copeland A."/>
            <person name="Lucas S."/>
            <person name="Lapidus A."/>
            <person name="Barry K."/>
            <person name="Detter J.C."/>
            <person name="Glavina Del Rio T."/>
            <person name="Hammon N."/>
            <person name="Israni S."/>
            <person name="Dalin E."/>
            <person name="Tice H."/>
            <person name="Pitluck S."/>
            <person name="Chertkov O."/>
            <person name="Brettin T."/>
            <person name="Bruce D."/>
            <person name="Han C."/>
            <person name="Schmutz J."/>
            <person name="Larimer F."/>
            <person name="Land M.L."/>
            <person name="Hauser L."/>
            <person name="Kyrpides N."/>
            <person name="Mikhailova N."/>
            <person name="Ye Q."/>
            <person name="Zhou J."/>
            <person name="Richardson P."/>
            <person name="Fields M.W."/>
        </authorList>
    </citation>
    <scope>NUCLEOTIDE SEQUENCE [LARGE SCALE GENOMIC DNA]</scope>
    <source>
        <strain evidence="3">QYMF</strain>
    </source>
</reference>
<evidence type="ECO:0000256" key="1">
    <source>
        <dbReference type="SAM" id="Phobius"/>
    </source>
</evidence>
<dbReference type="HOGENOM" id="CLU_2366664_0_0_9"/>
<keyword evidence="1" id="KW-1133">Transmembrane helix</keyword>
<feature type="transmembrane region" description="Helical" evidence="1">
    <location>
        <begin position="32"/>
        <end position="54"/>
    </location>
</feature>
<protein>
    <submittedName>
        <fullName evidence="2">Uncharacterized protein</fullName>
    </submittedName>
</protein>
<dbReference type="Proteomes" id="UP000001572">
    <property type="component" value="Chromosome"/>
</dbReference>